<dbReference type="Gene3D" id="3.40.50.720">
    <property type="entry name" value="NAD(P)-binding Rossmann-like Domain"/>
    <property type="match status" value="1"/>
</dbReference>
<evidence type="ECO:0000313" key="3">
    <source>
        <dbReference type="EMBL" id="RVX39781.1"/>
    </source>
</evidence>
<keyword evidence="1" id="KW-0560">Oxidoreductase</keyword>
<dbReference type="InterPro" id="IPR051267">
    <property type="entry name" value="STEAP_metalloreductase"/>
</dbReference>
<feature type="domain" description="Pyrroline-5-carboxylate reductase catalytic N-terminal" evidence="2">
    <location>
        <begin position="9"/>
        <end position="99"/>
    </location>
</feature>
<dbReference type="Proteomes" id="UP000284824">
    <property type="component" value="Unassembled WGS sequence"/>
</dbReference>
<comment type="caution">
    <text evidence="3">The sequence shown here is derived from an EMBL/GenBank/DDBJ whole genome shotgun (WGS) entry which is preliminary data.</text>
</comment>
<evidence type="ECO:0000256" key="1">
    <source>
        <dbReference type="ARBA" id="ARBA00023002"/>
    </source>
</evidence>
<dbReference type="InterPro" id="IPR036291">
    <property type="entry name" value="NAD(P)-bd_dom_sf"/>
</dbReference>
<gene>
    <name evidence="3" type="ORF">EDD27_2154</name>
</gene>
<reference evidence="3 4" key="1">
    <citation type="submission" date="2019-01" db="EMBL/GenBank/DDBJ databases">
        <title>Sequencing the genomes of 1000 actinobacteria strains.</title>
        <authorList>
            <person name="Klenk H.-P."/>
        </authorList>
    </citation>
    <scope>NUCLEOTIDE SEQUENCE [LARGE SCALE GENOMIC DNA]</scope>
    <source>
        <strain evidence="3 4">DSM 43925</strain>
    </source>
</reference>
<dbReference type="GO" id="GO:0016491">
    <property type="term" value="F:oxidoreductase activity"/>
    <property type="evidence" value="ECO:0007669"/>
    <property type="project" value="UniProtKB-KW"/>
</dbReference>
<organism evidence="3 4">
    <name type="scientific">Nonomuraea polychroma</name>
    <dbReference type="NCBI Taxonomy" id="46176"/>
    <lineage>
        <taxon>Bacteria</taxon>
        <taxon>Bacillati</taxon>
        <taxon>Actinomycetota</taxon>
        <taxon>Actinomycetes</taxon>
        <taxon>Streptosporangiales</taxon>
        <taxon>Streptosporangiaceae</taxon>
        <taxon>Nonomuraea</taxon>
    </lineage>
</organism>
<dbReference type="PANTHER" id="PTHR14239">
    <property type="entry name" value="DUDULIN-RELATED"/>
    <property type="match status" value="1"/>
</dbReference>
<dbReference type="OrthoDB" id="5738121at2"/>
<evidence type="ECO:0000313" key="4">
    <source>
        <dbReference type="Proteomes" id="UP000284824"/>
    </source>
</evidence>
<dbReference type="SUPFAM" id="SSF51735">
    <property type="entry name" value="NAD(P)-binding Rossmann-fold domains"/>
    <property type="match status" value="1"/>
</dbReference>
<dbReference type="Pfam" id="PF03807">
    <property type="entry name" value="F420_oxidored"/>
    <property type="match status" value="1"/>
</dbReference>
<sequence length="222" mass="23471">MNGERLPVLGVVGCGRMGSACAELFALNGFPLLLASRRRRTAEELARRLPRAAAGSAEMVAAHADLLILATPADVTRTDIAPKIRSFVAGKPVMDVSNPMFYRNLDPCSSSAEAIARALPGGCLVKALNCVSAKQLARLEQTVTVPIAGDDPVAKRLVTSVLERAGFDVADAGPLSSSRLIEGLAHLLWQLGKRGTLGDSIGFRLVHLASDPALVPITPRRF</sequence>
<name>A0A438M2B6_9ACTN</name>
<dbReference type="EMBL" id="SAUN01000001">
    <property type="protein sequence ID" value="RVX39781.1"/>
    <property type="molecule type" value="Genomic_DNA"/>
</dbReference>
<keyword evidence="4" id="KW-1185">Reference proteome</keyword>
<evidence type="ECO:0000259" key="2">
    <source>
        <dbReference type="Pfam" id="PF03807"/>
    </source>
</evidence>
<dbReference type="InterPro" id="IPR028939">
    <property type="entry name" value="P5C_Rdtase_cat_N"/>
</dbReference>
<protein>
    <recommendedName>
        <fullName evidence="2">Pyrroline-5-carboxylate reductase catalytic N-terminal domain-containing protein</fullName>
    </recommendedName>
</protein>
<proteinExistence type="predicted"/>
<accession>A0A438M2B6</accession>
<dbReference type="RefSeq" id="WP_127932251.1">
    <property type="nucleotide sequence ID" value="NZ_SAUN01000001.1"/>
</dbReference>
<dbReference type="AlphaFoldDB" id="A0A438M2B6"/>